<dbReference type="OrthoDB" id="3247158at2759"/>
<dbReference type="GO" id="GO:0043240">
    <property type="term" value="C:Fanconi anaemia nuclear complex"/>
    <property type="evidence" value="ECO:0007669"/>
    <property type="project" value="InterPro"/>
</dbReference>
<evidence type="ECO:0000313" key="1">
    <source>
        <dbReference type="EMBL" id="EQC38508.1"/>
    </source>
</evidence>
<name>T0S0R7_SAPDV</name>
<dbReference type="PANTHER" id="PTHR32094:SF5">
    <property type="entry name" value="FANCONI ANEMIA GROUP E PROTEIN"/>
    <property type="match status" value="1"/>
</dbReference>
<dbReference type="InParanoid" id="T0S0R7"/>
<protein>
    <submittedName>
        <fullName evidence="1">Uncharacterized protein</fullName>
    </submittedName>
</protein>
<dbReference type="Gene3D" id="1.25.40.480">
    <property type="match status" value="1"/>
</dbReference>
<proteinExistence type="predicted"/>
<organism evidence="1 2">
    <name type="scientific">Saprolegnia diclina (strain VS20)</name>
    <dbReference type="NCBI Taxonomy" id="1156394"/>
    <lineage>
        <taxon>Eukaryota</taxon>
        <taxon>Sar</taxon>
        <taxon>Stramenopiles</taxon>
        <taxon>Oomycota</taxon>
        <taxon>Saprolegniomycetes</taxon>
        <taxon>Saprolegniales</taxon>
        <taxon>Saprolegniaceae</taxon>
        <taxon>Saprolegnia</taxon>
    </lineage>
</organism>
<dbReference type="RefSeq" id="XP_008608100.1">
    <property type="nucleotide sequence ID" value="XM_008609878.1"/>
</dbReference>
<dbReference type="AlphaFoldDB" id="T0S0R7"/>
<dbReference type="GO" id="GO:0036297">
    <property type="term" value="P:interstrand cross-link repair"/>
    <property type="evidence" value="ECO:0007669"/>
    <property type="project" value="InterPro"/>
</dbReference>
<sequence>MAEPSATTLLLAAHRGVPGLVAYIDDHAGYAHAVLALVLEASLQAQIPLRRKRDMWSALLLQQPTLCFIEPATRTSTLAALRSLGADAYVISLAHMALCPEDVPPDDSVPLAPEVEVDGLVVAPLFQSKAVHATDDTLKVDIDDEEENDRAASKRPRLEANRPECIEIDLDDDEVNPLDLLGVKMLAQEHASVDVPVQQATESALDALPATIELAPEHQAKVALLLKAIGRLTGHVADEVASVCDDILCLCLDITLGPEPIIAKLEVLSDKLQLNTLPDEALVVFCSKLLDAQWSLRASMHLVSISLFRNVMASPNAISRGLVQVLSRLATDHASVVIEQLLVPIMTSVDLSEKAPQCEVVTRLLRDGLHASHIDALVQQVVADRQASPFMTSERMLLVLQTLFNLKALLSQATIDSVVDAMLAAVSRHAKSVKFATVLFTVVSKYPTLCAPHRETLFEIGSGCHSSMAKTALRAIEKLP</sequence>
<dbReference type="OMA" id="GCHSSMA"/>
<dbReference type="InterPro" id="IPR039685">
    <property type="entry name" value="FANCE"/>
</dbReference>
<accession>T0S0R7</accession>
<keyword evidence="2" id="KW-1185">Reference proteome</keyword>
<dbReference type="VEuPathDB" id="FungiDB:SDRG_04215"/>
<dbReference type="EMBL" id="JH767141">
    <property type="protein sequence ID" value="EQC38508.1"/>
    <property type="molecule type" value="Genomic_DNA"/>
</dbReference>
<dbReference type="STRING" id="1156394.T0S0R7"/>
<dbReference type="Proteomes" id="UP000030762">
    <property type="component" value="Unassembled WGS sequence"/>
</dbReference>
<evidence type="ECO:0000313" key="2">
    <source>
        <dbReference type="Proteomes" id="UP000030762"/>
    </source>
</evidence>
<dbReference type="PANTHER" id="PTHR32094">
    <property type="entry name" value="FANCONI ANEMIA GROUP E PROTEIN"/>
    <property type="match status" value="1"/>
</dbReference>
<gene>
    <name evidence="1" type="ORF">SDRG_04215</name>
</gene>
<reference evidence="1 2" key="1">
    <citation type="submission" date="2012-04" db="EMBL/GenBank/DDBJ databases">
        <title>The Genome Sequence of Saprolegnia declina VS20.</title>
        <authorList>
            <consortium name="The Broad Institute Genome Sequencing Platform"/>
            <person name="Russ C."/>
            <person name="Nusbaum C."/>
            <person name="Tyler B."/>
            <person name="van West P."/>
            <person name="Dieguez-Uribeondo J."/>
            <person name="de Bruijn I."/>
            <person name="Tripathy S."/>
            <person name="Jiang R."/>
            <person name="Young S.K."/>
            <person name="Zeng Q."/>
            <person name="Gargeya S."/>
            <person name="Fitzgerald M."/>
            <person name="Haas B."/>
            <person name="Abouelleil A."/>
            <person name="Alvarado L."/>
            <person name="Arachchi H.M."/>
            <person name="Berlin A."/>
            <person name="Chapman S.B."/>
            <person name="Goldberg J."/>
            <person name="Griggs A."/>
            <person name="Gujja S."/>
            <person name="Hansen M."/>
            <person name="Howarth C."/>
            <person name="Imamovic A."/>
            <person name="Larimer J."/>
            <person name="McCowen C."/>
            <person name="Montmayeur A."/>
            <person name="Murphy C."/>
            <person name="Neiman D."/>
            <person name="Pearson M."/>
            <person name="Priest M."/>
            <person name="Roberts A."/>
            <person name="Saif S."/>
            <person name="Shea T."/>
            <person name="Sisk P."/>
            <person name="Sykes S."/>
            <person name="Wortman J."/>
            <person name="Nusbaum C."/>
            <person name="Birren B."/>
        </authorList>
    </citation>
    <scope>NUCLEOTIDE SEQUENCE [LARGE SCALE GENOMIC DNA]</scope>
    <source>
        <strain evidence="1 2">VS20</strain>
    </source>
</reference>
<dbReference type="GeneID" id="19944942"/>